<dbReference type="EMBL" id="BARS01052234">
    <property type="protein sequence ID" value="GAG52332.1"/>
    <property type="molecule type" value="Genomic_DNA"/>
</dbReference>
<organism evidence="1">
    <name type="scientific">marine sediment metagenome</name>
    <dbReference type="NCBI Taxonomy" id="412755"/>
    <lineage>
        <taxon>unclassified sequences</taxon>
        <taxon>metagenomes</taxon>
        <taxon>ecological metagenomes</taxon>
    </lineage>
</organism>
<protein>
    <recommendedName>
        <fullName evidence="2">Methyltransferase type 11 domain-containing protein</fullName>
    </recommendedName>
</protein>
<accession>X0Z132</accession>
<dbReference type="Gene3D" id="3.40.50.150">
    <property type="entry name" value="Vaccinia Virus protein VP39"/>
    <property type="match status" value="1"/>
</dbReference>
<evidence type="ECO:0000313" key="1">
    <source>
        <dbReference type="EMBL" id="GAG52332.1"/>
    </source>
</evidence>
<dbReference type="SUPFAM" id="SSF53335">
    <property type="entry name" value="S-adenosyl-L-methionine-dependent methyltransferases"/>
    <property type="match status" value="1"/>
</dbReference>
<sequence length="130" mass="14403">EHVADPHTLLTRAAGWLTPLGRIHVVVPNGNSAHRLLGSLAGMMGKPTDLGEKDKANGHRRVYTWDSIKREVEGAGLEVLHMEGVLLKPFPGEGMNKLRKAERESLFFLAECCPKLCAEVYVECRPRESC</sequence>
<name>X0Z132_9ZZZZ</name>
<proteinExistence type="predicted"/>
<comment type="caution">
    <text evidence="1">The sequence shown here is derived from an EMBL/GenBank/DDBJ whole genome shotgun (WGS) entry which is preliminary data.</text>
</comment>
<gene>
    <name evidence="1" type="ORF">S01H1_77688</name>
</gene>
<reference evidence="1" key="1">
    <citation type="journal article" date="2014" name="Front. Microbiol.">
        <title>High frequency of phylogenetically diverse reductive dehalogenase-homologous genes in deep subseafloor sedimentary metagenomes.</title>
        <authorList>
            <person name="Kawai M."/>
            <person name="Futagami T."/>
            <person name="Toyoda A."/>
            <person name="Takaki Y."/>
            <person name="Nishi S."/>
            <person name="Hori S."/>
            <person name="Arai W."/>
            <person name="Tsubouchi T."/>
            <person name="Morono Y."/>
            <person name="Uchiyama I."/>
            <person name="Ito T."/>
            <person name="Fujiyama A."/>
            <person name="Inagaki F."/>
            <person name="Takami H."/>
        </authorList>
    </citation>
    <scope>NUCLEOTIDE SEQUENCE</scope>
    <source>
        <strain evidence="1">Expedition CK06-06</strain>
    </source>
</reference>
<dbReference type="AlphaFoldDB" id="X0Z132"/>
<feature type="non-terminal residue" evidence="1">
    <location>
        <position position="1"/>
    </location>
</feature>
<dbReference type="InterPro" id="IPR029063">
    <property type="entry name" value="SAM-dependent_MTases_sf"/>
</dbReference>
<evidence type="ECO:0008006" key="2">
    <source>
        <dbReference type="Google" id="ProtNLM"/>
    </source>
</evidence>